<dbReference type="AlphaFoldDB" id="A0A3E0H6V7"/>
<proteinExistence type="predicted"/>
<evidence type="ECO:0000313" key="1">
    <source>
        <dbReference type="EMBL" id="REH38262.1"/>
    </source>
</evidence>
<accession>A0A3E0H6V7</accession>
<dbReference type="InterPro" id="IPR012338">
    <property type="entry name" value="Beta-lactam/transpept-like"/>
</dbReference>
<dbReference type="RefSeq" id="WP_116179102.1">
    <property type="nucleotide sequence ID" value="NZ_CP144375.1"/>
</dbReference>
<name>A0A3E0H6V7_9PSEU</name>
<gene>
    <name evidence="1" type="ORF">BCF44_114287</name>
</gene>
<dbReference type="Proteomes" id="UP000256269">
    <property type="component" value="Unassembled WGS sequence"/>
</dbReference>
<dbReference type="OrthoDB" id="4981298at2"/>
<protein>
    <recommendedName>
        <fullName evidence="3">Beta-lactamase family protein</fullName>
    </recommendedName>
</protein>
<evidence type="ECO:0008006" key="3">
    <source>
        <dbReference type="Google" id="ProtNLM"/>
    </source>
</evidence>
<dbReference type="SUPFAM" id="SSF56601">
    <property type="entry name" value="beta-lactamase/transpeptidase-like"/>
    <property type="match status" value="1"/>
</dbReference>
<organism evidence="1 2">
    <name type="scientific">Kutzneria buriramensis</name>
    <dbReference type="NCBI Taxonomy" id="1045776"/>
    <lineage>
        <taxon>Bacteria</taxon>
        <taxon>Bacillati</taxon>
        <taxon>Actinomycetota</taxon>
        <taxon>Actinomycetes</taxon>
        <taxon>Pseudonocardiales</taxon>
        <taxon>Pseudonocardiaceae</taxon>
        <taxon>Kutzneria</taxon>
    </lineage>
</organism>
<keyword evidence="2" id="KW-1185">Reference proteome</keyword>
<dbReference type="Gene3D" id="3.40.710.10">
    <property type="entry name" value="DD-peptidase/beta-lactamase superfamily"/>
    <property type="match status" value="1"/>
</dbReference>
<dbReference type="EMBL" id="QUNO01000014">
    <property type="protein sequence ID" value="REH38262.1"/>
    <property type="molecule type" value="Genomic_DNA"/>
</dbReference>
<evidence type="ECO:0000313" key="2">
    <source>
        <dbReference type="Proteomes" id="UP000256269"/>
    </source>
</evidence>
<sequence length="186" mass="20064">MKLLIALDVLARRSATPALHEALRLMLSASDDDVANELWDADGGPEIVVRTAERLALPSARPPEIAGRWGDTMLGIGDVVATYRHVLEVAPATWRELIVDALAAAPRHGSDGFDQYFGIPNRLPRPWAIKQGWSESPRDVVLHTSGVVGAGWRFVVVVLASFPVGTEWATAAAAVNDEVARLADEL</sequence>
<reference evidence="1 2" key="1">
    <citation type="submission" date="2018-08" db="EMBL/GenBank/DDBJ databases">
        <title>Genomic Encyclopedia of Archaeal and Bacterial Type Strains, Phase II (KMG-II): from individual species to whole genera.</title>
        <authorList>
            <person name="Goeker M."/>
        </authorList>
    </citation>
    <scope>NUCLEOTIDE SEQUENCE [LARGE SCALE GENOMIC DNA]</scope>
    <source>
        <strain evidence="1 2">DSM 45791</strain>
    </source>
</reference>
<comment type="caution">
    <text evidence="1">The sequence shown here is derived from an EMBL/GenBank/DDBJ whole genome shotgun (WGS) entry which is preliminary data.</text>
</comment>